<evidence type="ECO:0000313" key="4">
    <source>
        <dbReference type="Proteomes" id="UP000190852"/>
    </source>
</evidence>
<dbReference type="SUPFAM" id="SSF56300">
    <property type="entry name" value="Metallo-dependent phosphatases"/>
    <property type="match status" value="1"/>
</dbReference>
<feature type="signal peptide" evidence="1">
    <location>
        <begin position="1"/>
        <end position="26"/>
    </location>
</feature>
<name>A0A1T4ZRN4_9BACT</name>
<dbReference type="InterPro" id="IPR029052">
    <property type="entry name" value="Metallo-depent_PP-like"/>
</dbReference>
<keyword evidence="1" id="KW-0732">Signal</keyword>
<dbReference type="InterPro" id="IPR011230">
    <property type="entry name" value="PAP14/16/28/29"/>
</dbReference>
<dbReference type="Proteomes" id="UP000190852">
    <property type="component" value="Unassembled WGS sequence"/>
</dbReference>
<feature type="domain" description="Calcineurin-like phosphoesterase" evidence="2">
    <location>
        <begin position="37"/>
        <end position="264"/>
    </location>
</feature>
<dbReference type="EMBL" id="FUYQ01000001">
    <property type="protein sequence ID" value="SKB25275.1"/>
    <property type="molecule type" value="Genomic_DNA"/>
</dbReference>
<proteinExistence type="predicted"/>
<gene>
    <name evidence="3" type="ORF">SAMN05660349_00006</name>
</gene>
<accession>A0A1T4ZRN4</accession>
<dbReference type="PANTHER" id="PTHR32440:SF11">
    <property type="entry name" value="METALLOPHOSPHOESTERASE DOMAIN-CONTAINING PROTEIN"/>
    <property type="match status" value="1"/>
</dbReference>
<reference evidence="4" key="1">
    <citation type="submission" date="2017-02" db="EMBL/GenBank/DDBJ databases">
        <authorList>
            <person name="Varghese N."/>
            <person name="Submissions S."/>
        </authorList>
    </citation>
    <scope>NUCLEOTIDE SEQUENCE [LARGE SCALE GENOMIC DNA]</scope>
    <source>
        <strain evidence="4">DSM 24967</strain>
    </source>
</reference>
<evidence type="ECO:0000313" key="3">
    <source>
        <dbReference type="EMBL" id="SKB25275.1"/>
    </source>
</evidence>
<dbReference type="AlphaFoldDB" id="A0A1T4ZRN4"/>
<dbReference type="Gene3D" id="3.60.21.10">
    <property type="match status" value="1"/>
</dbReference>
<dbReference type="GO" id="GO:0005737">
    <property type="term" value="C:cytoplasm"/>
    <property type="evidence" value="ECO:0007669"/>
    <property type="project" value="TreeGrafter"/>
</dbReference>
<keyword evidence="4" id="KW-1185">Reference proteome</keyword>
<sequence>MNNFSRKTGLFCVAILSLFAVSGLRAQQLSFRKDGSFKIVQFTDVHYCVSKPESKEALAVINETLDAEKPDLVIFTGDVVTEAPAKNGWDVVTEAVSKRGIPFAVTLGNHDDEQDLSRAQVARLVASYPKSLFKDTTDNVSGYGNYTLPIKSAAGNKTAAVLYCMDSRSYSKIKAVEGYGWFSQDQVNWYRNQSADFTKQNGGKPLPALAFFHIALPEYNKAYNTRAIGLRFEDECNPKVNSGMFTAMLESGDVMGTFVGHDHDNDYIAWLDGIALVYGRFTGGKTTYINIENGARVITLQEGEAAFKSWIRLKGNRIIQQTEFPKTFIKK</sequence>
<organism evidence="3 4">
    <name type="scientific">Parabacteroides chartae</name>
    <dbReference type="NCBI Taxonomy" id="1037355"/>
    <lineage>
        <taxon>Bacteria</taxon>
        <taxon>Pseudomonadati</taxon>
        <taxon>Bacteroidota</taxon>
        <taxon>Bacteroidia</taxon>
        <taxon>Bacteroidales</taxon>
        <taxon>Tannerellaceae</taxon>
        <taxon>Parabacteroides</taxon>
    </lineage>
</organism>
<dbReference type="GO" id="GO:0016788">
    <property type="term" value="F:hydrolase activity, acting on ester bonds"/>
    <property type="evidence" value="ECO:0007669"/>
    <property type="project" value="TreeGrafter"/>
</dbReference>
<evidence type="ECO:0000259" key="2">
    <source>
        <dbReference type="Pfam" id="PF00149"/>
    </source>
</evidence>
<dbReference type="Pfam" id="PF00149">
    <property type="entry name" value="Metallophos"/>
    <property type="match status" value="1"/>
</dbReference>
<dbReference type="CDD" id="cd07383">
    <property type="entry name" value="MPP_Dcr2"/>
    <property type="match status" value="1"/>
</dbReference>
<dbReference type="PANTHER" id="PTHR32440">
    <property type="entry name" value="PHOSPHATASE DCR2-RELATED-RELATED"/>
    <property type="match status" value="1"/>
</dbReference>
<dbReference type="RefSeq" id="WP_079681804.1">
    <property type="nucleotide sequence ID" value="NZ_FUYQ01000001.1"/>
</dbReference>
<evidence type="ECO:0000256" key="1">
    <source>
        <dbReference type="SAM" id="SignalP"/>
    </source>
</evidence>
<dbReference type="PIRSF" id="PIRSF030250">
    <property type="entry name" value="Ptase_At2g46880"/>
    <property type="match status" value="1"/>
</dbReference>
<protein>
    <submittedName>
        <fullName evidence="3">Calcineurin-like phosphoesterase</fullName>
    </submittedName>
</protein>
<dbReference type="InterPro" id="IPR004843">
    <property type="entry name" value="Calcineurin-like_PHP"/>
</dbReference>
<feature type="chain" id="PRO_5010529132" evidence="1">
    <location>
        <begin position="27"/>
        <end position="331"/>
    </location>
</feature>